<dbReference type="InterPro" id="IPR032567">
    <property type="entry name" value="RTL1-rel"/>
</dbReference>
<dbReference type="AlphaFoldDB" id="A0A8T1XJF1"/>
<dbReference type="EMBL" id="JAEFBJ010000074">
    <property type="protein sequence ID" value="KAG7530823.1"/>
    <property type="molecule type" value="Genomic_DNA"/>
</dbReference>
<feature type="compositionally biased region" description="Basic and acidic residues" evidence="1">
    <location>
        <begin position="103"/>
        <end position="117"/>
    </location>
</feature>
<accession>A0A8T1XJF1</accession>
<feature type="compositionally biased region" description="Basic and acidic residues" evidence="1">
    <location>
        <begin position="517"/>
        <end position="528"/>
    </location>
</feature>
<organism evidence="3 4">
    <name type="scientific">Arabidopsis suecica</name>
    <name type="common">Swedish thale-cress</name>
    <name type="synonym">Cardaminopsis suecica</name>
    <dbReference type="NCBI Taxonomy" id="45249"/>
    <lineage>
        <taxon>Eukaryota</taxon>
        <taxon>Viridiplantae</taxon>
        <taxon>Streptophyta</taxon>
        <taxon>Embryophyta</taxon>
        <taxon>Tracheophyta</taxon>
        <taxon>Spermatophyta</taxon>
        <taxon>Magnoliopsida</taxon>
        <taxon>eudicotyledons</taxon>
        <taxon>Gunneridae</taxon>
        <taxon>Pentapetalae</taxon>
        <taxon>rosids</taxon>
        <taxon>malvids</taxon>
        <taxon>Brassicales</taxon>
        <taxon>Brassicaceae</taxon>
        <taxon>Camelineae</taxon>
        <taxon>Arabidopsis</taxon>
    </lineage>
</organism>
<gene>
    <name evidence="3" type="ORF">ISN44_Un74g000010</name>
</gene>
<feature type="region of interest" description="Disordered" evidence="1">
    <location>
        <begin position="20"/>
        <end position="44"/>
    </location>
</feature>
<sequence length="536" mass="60001">MVSSGSSAELNGVLSSWANHPASTHQACGTVGTVTRRTRTKRVKTVETVTRPKKPSHLIRKRDHRKILRNIKKKEILREVTSELTMAGEEIEKPTESAGMKEQGLHMETSERVEKRKGSGKRKGSREGLGLDAEDVLSGKMGGVNNVGKSKSSKRKKDKGVAGTSQVEVGMTSRKTSKPAGPVAGEKETDPVESLTIKSTVVEPRIRDAKNQEETTETMVEENVDAVTEEEIPTAVPSIGEMWNAMKTVMAQLVILTQTSLPAEGPTAGQSAKIRSTVAVSGNNAENSSEVIEVDPPVRATRKVDYLSLLGHISKLGTRHFKGSSDPIEADEWRSRLVRNFRSTRCPEDYKKDIAVHFLEGDAHNWWLAVDKRKGGRIETFKDFEDEFNRKYFPSEAWDRLESDFLDLVQGRRTVREYEEEFNKLRRYVGRELEDEAVQVRWFLRGLRVELRTHCSVRTFNTVSELVERAAMIEANLAEEDHARIRSPPSGNQKSEGKKRKYDQMDDKGKTSSGRGECTKCGKRHSGECWKSMGAC</sequence>
<feature type="non-terminal residue" evidence="3">
    <location>
        <position position="1"/>
    </location>
</feature>
<dbReference type="PANTHER" id="PTHR15503">
    <property type="entry name" value="LDOC1 RELATED"/>
    <property type="match status" value="1"/>
</dbReference>
<evidence type="ECO:0000256" key="1">
    <source>
        <dbReference type="SAM" id="MobiDB-lite"/>
    </source>
</evidence>
<name>A0A8T1XJF1_ARASU</name>
<dbReference type="Proteomes" id="UP000694251">
    <property type="component" value="Unassembled WGS sequence"/>
</dbReference>
<dbReference type="PANTHER" id="PTHR15503:SF45">
    <property type="entry name" value="RNA-DIRECTED DNA POLYMERASE HOMOLOG"/>
    <property type="match status" value="1"/>
</dbReference>
<evidence type="ECO:0000313" key="3">
    <source>
        <dbReference type="EMBL" id="KAG7530823.1"/>
    </source>
</evidence>
<feature type="domain" description="Retrotransposon gag" evidence="2">
    <location>
        <begin position="353"/>
        <end position="448"/>
    </location>
</feature>
<comment type="caution">
    <text evidence="3">The sequence shown here is derived from an EMBL/GenBank/DDBJ whole genome shotgun (WGS) entry which is preliminary data.</text>
</comment>
<keyword evidence="4" id="KW-1185">Reference proteome</keyword>
<protein>
    <submittedName>
        <fullName evidence="3">Retrotransposon gag domain</fullName>
    </submittedName>
</protein>
<dbReference type="Pfam" id="PF03732">
    <property type="entry name" value="Retrotrans_gag"/>
    <property type="match status" value="1"/>
</dbReference>
<dbReference type="InterPro" id="IPR005162">
    <property type="entry name" value="Retrotrans_gag_dom"/>
</dbReference>
<evidence type="ECO:0000259" key="2">
    <source>
        <dbReference type="Pfam" id="PF03732"/>
    </source>
</evidence>
<dbReference type="OrthoDB" id="1103857at2759"/>
<reference evidence="3 4" key="1">
    <citation type="submission" date="2020-12" db="EMBL/GenBank/DDBJ databases">
        <title>Concerted genomic and epigenomic changes stabilize Arabidopsis allopolyploids.</title>
        <authorList>
            <person name="Chen Z."/>
        </authorList>
    </citation>
    <scope>NUCLEOTIDE SEQUENCE [LARGE SCALE GENOMIC DNA]</scope>
    <source>
        <strain evidence="3">As9502</strain>
        <tissue evidence="3">Leaf</tissue>
    </source>
</reference>
<evidence type="ECO:0000313" key="4">
    <source>
        <dbReference type="Proteomes" id="UP000694251"/>
    </source>
</evidence>
<feature type="region of interest" description="Disordered" evidence="1">
    <location>
        <begin position="479"/>
        <end position="536"/>
    </location>
</feature>
<feature type="region of interest" description="Disordered" evidence="1">
    <location>
        <begin position="93"/>
        <end position="193"/>
    </location>
</feature>
<proteinExistence type="predicted"/>